<gene>
    <name evidence="2" type="ORF">ACHAWO_007956</name>
</gene>
<dbReference type="Proteomes" id="UP001530400">
    <property type="component" value="Unassembled WGS sequence"/>
</dbReference>
<organism evidence="2 3">
    <name type="scientific">Cyclotella atomus</name>
    <dbReference type="NCBI Taxonomy" id="382360"/>
    <lineage>
        <taxon>Eukaryota</taxon>
        <taxon>Sar</taxon>
        <taxon>Stramenopiles</taxon>
        <taxon>Ochrophyta</taxon>
        <taxon>Bacillariophyta</taxon>
        <taxon>Coscinodiscophyceae</taxon>
        <taxon>Thalassiosirophycidae</taxon>
        <taxon>Stephanodiscales</taxon>
        <taxon>Stephanodiscaceae</taxon>
        <taxon>Cyclotella</taxon>
    </lineage>
</organism>
<name>A0ABD3MZI2_9STRA</name>
<dbReference type="InterPro" id="IPR013584">
    <property type="entry name" value="RAP"/>
</dbReference>
<dbReference type="PROSITE" id="PS51286">
    <property type="entry name" value="RAP"/>
    <property type="match status" value="1"/>
</dbReference>
<accession>A0ABD3MZI2</accession>
<dbReference type="Pfam" id="PF08373">
    <property type="entry name" value="RAP"/>
    <property type="match status" value="1"/>
</dbReference>
<dbReference type="AlphaFoldDB" id="A0ABD3MZI2"/>
<evidence type="ECO:0000313" key="2">
    <source>
        <dbReference type="EMBL" id="KAL3769284.1"/>
    </source>
</evidence>
<evidence type="ECO:0000313" key="3">
    <source>
        <dbReference type="Proteomes" id="UP001530400"/>
    </source>
</evidence>
<keyword evidence="3" id="KW-1185">Reference proteome</keyword>
<sequence length="90" mass="10278">MDLNPFEEYQTPSGYSIDALVKVKGRSICIEVDGPSHFDNRKPTATTLLKRRQIAAIDKIPLVSVPYWKWNKLGKDCVKKQQYLRSLVGI</sequence>
<dbReference type="EMBL" id="JALLPJ020001334">
    <property type="protein sequence ID" value="KAL3769284.1"/>
    <property type="molecule type" value="Genomic_DNA"/>
</dbReference>
<reference evidence="2 3" key="1">
    <citation type="submission" date="2024-10" db="EMBL/GenBank/DDBJ databases">
        <title>Updated reference genomes for cyclostephanoid diatoms.</title>
        <authorList>
            <person name="Roberts W.R."/>
            <person name="Alverson A.J."/>
        </authorList>
    </citation>
    <scope>NUCLEOTIDE SEQUENCE [LARGE SCALE GENOMIC DNA]</scope>
    <source>
        <strain evidence="2 3">AJA010-31</strain>
    </source>
</reference>
<protein>
    <recommendedName>
        <fullName evidence="1">RAP domain-containing protein</fullName>
    </recommendedName>
</protein>
<feature type="domain" description="RAP" evidence="1">
    <location>
        <begin position="28"/>
        <end position="86"/>
    </location>
</feature>
<evidence type="ECO:0000259" key="1">
    <source>
        <dbReference type="PROSITE" id="PS51286"/>
    </source>
</evidence>
<comment type="caution">
    <text evidence="2">The sequence shown here is derived from an EMBL/GenBank/DDBJ whole genome shotgun (WGS) entry which is preliminary data.</text>
</comment>
<proteinExistence type="predicted"/>